<dbReference type="InterPro" id="IPR017946">
    <property type="entry name" value="PLC-like_Pdiesterase_TIM-brl"/>
</dbReference>
<dbReference type="Pfam" id="PF03009">
    <property type="entry name" value="GDPD"/>
    <property type="match status" value="1"/>
</dbReference>
<evidence type="ECO:0000256" key="1">
    <source>
        <dbReference type="ARBA" id="ARBA00007277"/>
    </source>
</evidence>
<sequence>MSSAGLGVRFNVHCHFIRQFESIFVVGNAAELGAWNPDKAVELEKDKVEGRWSATVKLVSSHKEPLKFRYFIGYYLQSTNDPASKLRIVSRWEAQRVPRSLIPPTGSDVLVQNHEFGTYDGKKLISDGWLNHQSQTEVRLFMYDNCMTFYKDRHQQRQYHIKITPFDLRRKEEYNPYNRAQKGRGLWRMSSVFMQSMGSFDIDEPEDKDANAFLPALPSFSPTELAVLSTHDAAPTFSDQKSTGQPYHNPSSIFIYRTQSIAPDFLAFRVELFTEQRPKKPSQPPTIDEDQVCNSDALASIGISNAAHNALLQEHSYDAKKSVKIERVGIAYVMFSARMDTCGQHQVPILAKNQMPIGQLKMDYLLIKSLGYDLKVPLTMEHCYTRHWKKRKTVEVGHRGFGNSYTKTSTVRENTIHSLSHASKKGADYVEFDVQLTKDKIAIIFHDFHVLVAVAKRSTCSPGANLSKETEAAAVGTSGPQRPSLGLQNAMSDYHEIAVKDLKLQQLRLLHVEHYQAQENRNMLKVTGDPDESDDHRPFPTLVDVLKRVPVDTGFNVEIKYPMELADGEHECRNYFERNEFIDRILKDVIENAGARRIVFSSFEPDICSMIARKQCLFPCLFLCVGATKRYVPFTDKRSADSIVAANFAKSEKILGCNFHSEELLHDRRPVERAKRLGLVSFVWGDDLDSKKNIDYFRRDLAVEGIIYDKIGEMEERQNVFMVEREQRISLFQSPSPSRRGSLDNPHPHITNSGLRSMSQDMNGQIDPEILKKKWPKAMVGRSDSAGSPSSK</sequence>
<dbReference type="InterPro" id="IPR002044">
    <property type="entry name" value="CBM20"/>
</dbReference>
<dbReference type="InterPro" id="IPR030395">
    <property type="entry name" value="GP_PDE_dom"/>
</dbReference>
<feature type="domain" description="GP-PDE" evidence="5">
    <location>
        <begin position="393"/>
        <end position="718"/>
    </location>
</feature>
<evidence type="ECO:0000256" key="2">
    <source>
        <dbReference type="ARBA" id="ARBA00022801"/>
    </source>
</evidence>
<name>A0A7I8X3L6_BURXY</name>
<dbReference type="SMART" id="SM01065">
    <property type="entry name" value="CBM_2"/>
    <property type="match status" value="1"/>
</dbReference>
<dbReference type="Gene3D" id="3.20.20.190">
    <property type="entry name" value="Phosphatidylinositol (PI) phosphodiesterase"/>
    <property type="match status" value="1"/>
</dbReference>
<dbReference type="EMBL" id="CAJFDI010000006">
    <property type="protein sequence ID" value="CAD5233413.1"/>
    <property type="molecule type" value="Genomic_DNA"/>
</dbReference>
<feature type="region of interest" description="Disordered" evidence="3">
    <location>
        <begin position="733"/>
        <end position="792"/>
    </location>
</feature>
<dbReference type="InterPro" id="IPR013783">
    <property type="entry name" value="Ig-like_fold"/>
</dbReference>
<dbReference type="InterPro" id="IPR013784">
    <property type="entry name" value="Carb-bd-like_fold"/>
</dbReference>
<dbReference type="FunFam" id="3.20.20.190:FF:000032">
    <property type="entry name" value="Glycerophosphoryl diester phosphodiesterase, putative"/>
    <property type="match status" value="1"/>
</dbReference>
<evidence type="ECO:0000313" key="6">
    <source>
        <dbReference type="EMBL" id="CAD5233413.1"/>
    </source>
</evidence>
<organism evidence="6 7">
    <name type="scientific">Bursaphelenchus xylophilus</name>
    <name type="common">Pinewood nematode worm</name>
    <name type="synonym">Aphelenchoides xylophilus</name>
    <dbReference type="NCBI Taxonomy" id="6326"/>
    <lineage>
        <taxon>Eukaryota</taxon>
        <taxon>Metazoa</taxon>
        <taxon>Ecdysozoa</taxon>
        <taxon>Nematoda</taxon>
        <taxon>Chromadorea</taxon>
        <taxon>Rhabditida</taxon>
        <taxon>Tylenchina</taxon>
        <taxon>Tylenchomorpha</taxon>
        <taxon>Aphelenchoidea</taxon>
        <taxon>Aphelenchoididae</taxon>
        <taxon>Bursaphelenchus</taxon>
    </lineage>
</organism>
<gene>
    <name evidence="6" type="ORF">BXYJ_LOCUS13504</name>
</gene>
<comment type="caution">
    <text evidence="6">The sequence shown here is derived from an EMBL/GenBank/DDBJ whole genome shotgun (WGS) entry which is preliminary data.</text>
</comment>
<dbReference type="GO" id="GO:2001070">
    <property type="term" value="F:starch binding"/>
    <property type="evidence" value="ECO:0007669"/>
    <property type="project" value="InterPro"/>
</dbReference>
<comment type="similarity">
    <text evidence="1">Belongs to the glycerophosphoryl diester phosphodiesterase family.</text>
</comment>
<dbReference type="InterPro" id="IPR057506">
    <property type="entry name" value="C2_GPCPD1"/>
</dbReference>
<feature type="domain" description="CBM20" evidence="4">
    <location>
        <begin position="1"/>
        <end position="118"/>
    </location>
</feature>
<keyword evidence="7" id="KW-1185">Reference proteome</keyword>
<dbReference type="SUPFAM" id="SSF49452">
    <property type="entry name" value="Starch-binding domain-like"/>
    <property type="match status" value="1"/>
</dbReference>
<evidence type="ECO:0000256" key="3">
    <source>
        <dbReference type="SAM" id="MobiDB-lite"/>
    </source>
</evidence>
<dbReference type="Pfam" id="PF25329">
    <property type="entry name" value="C2_GDE1"/>
    <property type="match status" value="1"/>
</dbReference>
<dbReference type="OrthoDB" id="1058301at2759"/>
<reference evidence="6" key="1">
    <citation type="submission" date="2020-09" db="EMBL/GenBank/DDBJ databases">
        <authorList>
            <person name="Kikuchi T."/>
        </authorList>
    </citation>
    <scope>NUCLEOTIDE SEQUENCE</scope>
    <source>
        <strain evidence="6">Ka4C1</strain>
    </source>
</reference>
<dbReference type="Proteomes" id="UP000659654">
    <property type="component" value="Unassembled WGS sequence"/>
</dbReference>
<proteinExistence type="inferred from homology"/>
<dbReference type="Pfam" id="PF00686">
    <property type="entry name" value="CBM_20"/>
    <property type="match status" value="1"/>
</dbReference>
<dbReference type="AlphaFoldDB" id="A0A7I8X3L6"/>
<feature type="compositionally biased region" description="Polar residues" evidence="3">
    <location>
        <begin position="750"/>
        <end position="763"/>
    </location>
</feature>
<dbReference type="SMR" id="A0A7I8X3L6"/>
<protein>
    <submittedName>
        <fullName evidence="6">(pine wood nematode) hypothetical protein</fullName>
    </submittedName>
</protein>
<dbReference type="Proteomes" id="UP000582659">
    <property type="component" value="Unassembled WGS sequence"/>
</dbReference>
<dbReference type="EMBL" id="CAJFCV020000006">
    <property type="protein sequence ID" value="CAG9128460.1"/>
    <property type="molecule type" value="Genomic_DNA"/>
</dbReference>
<dbReference type="Gene3D" id="2.60.40.10">
    <property type="entry name" value="Immunoglobulins"/>
    <property type="match status" value="1"/>
</dbReference>
<dbReference type="SUPFAM" id="SSF51695">
    <property type="entry name" value="PLC-like phosphodiesterases"/>
    <property type="match status" value="1"/>
</dbReference>
<dbReference type="PROSITE" id="PS51166">
    <property type="entry name" value="CBM20"/>
    <property type="match status" value="1"/>
</dbReference>
<evidence type="ECO:0000313" key="7">
    <source>
        <dbReference type="Proteomes" id="UP000659654"/>
    </source>
</evidence>
<dbReference type="GO" id="GO:0047389">
    <property type="term" value="F:glycerophosphocholine phosphodiesterase activity"/>
    <property type="evidence" value="ECO:0007669"/>
    <property type="project" value="TreeGrafter"/>
</dbReference>
<evidence type="ECO:0000259" key="4">
    <source>
        <dbReference type="PROSITE" id="PS51166"/>
    </source>
</evidence>
<accession>A0A7I8X3L6</accession>
<dbReference type="PANTHER" id="PTHR22958">
    <property type="entry name" value="GLYCEROPHOSPHORYL DIESTER PHOSPHODIESTERASE"/>
    <property type="match status" value="1"/>
</dbReference>
<dbReference type="GO" id="GO:0046475">
    <property type="term" value="P:glycerophospholipid catabolic process"/>
    <property type="evidence" value="ECO:0007669"/>
    <property type="project" value="TreeGrafter"/>
</dbReference>
<dbReference type="PROSITE" id="PS51704">
    <property type="entry name" value="GP_PDE"/>
    <property type="match status" value="1"/>
</dbReference>
<evidence type="ECO:0000259" key="5">
    <source>
        <dbReference type="PROSITE" id="PS51704"/>
    </source>
</evidence>
<dbReference type="InterPro" id="IPR051578">
    <property type="entry name" value="GDPD"/>
</dbReference>
<dbReference type="PANTHER" id="PTHR22958:SF1">
    <property type="entry name" value="GLYCEROPHOSPHOCHOLINE PHOSPHODIESTERASE GPCPD1"/>
    <property type="match status" value="1"/>
</dbReference>
<keyword evidence="2" id="KW-0378">Hydrolase</keyword>